<dbReference type="AlphaFoldDB" id="G7Y9A1"/>
<protein>
    <submittedName>
        <fullName evidence="1">Uncharacterized protein</fullName>
    </submittedName>
</protein>
<reference key="2">
    <citation type="submission" date="2011-10" db="EMBL/GenBank/DDBJ databases">
        <title>The genome and transcriptome sequence of Clonorchis sinensis provide insights into the carcinogenic liver fluke.</title>
        <authorList>
            <person name="Wang X."/>
            <person name="Huang Y."/>
            <person name="Chen W."/>
            <person name="Liu H."/>
            <person name="Guo L."/>
            <person name="Chen Y."/>
            <person name="Luo F."/>
            <person name="Zhou W."/>
            <person name="Sun J."/>
            <person name="Mao Q."/>
            <person name="Liang P."/>
            <person name="Zhou C."/>
            <person name="Tian Y."/>
            <person name="Men J."/>
            <person name="Lv X."/>
            <person name="Huang L."/>
            <person name="Zhou J."/>
            <person name="Hu Y."/>
            <person name="Li R."/>
            <person name="Zhang F."/>
            <person name="Lei H."/>
            <person name="Li X."/>
            <person name="Hu X."/>
            <person name="Liang C."/>
            <person name="Xu J."/>
            <person name="Wu Z."/>
            <person name="Yu X."/>
        </authorList>
    </citation>
    <scope>NUCLEOTIDE SEQUENCE</scope>
    <source>
        <strain>Henan</strain>
    </source>
</reference>
<proteinExistence type="predicted"/>
<name>G7Y9A1_CLOSI</name>
<dbReference type="Proteomes" id="UP000008909">
    <property type="component" value="Unassembled WGS sequence"/>
</dbReference>
<evidence type="ECO:0000313" key="2">
    <source>
        <dbReference type="Proteomes" id="UP000008909"/>
    </source>
</evidence>
<keyword evidence="2" id="KW-1185">Reference proteome</keyword>
<accession>G7Y9A1</accession>
<sequence length="105" mass="12130">MTTTAFCDFFYGINAHNEEHDVELGHHMWIQPSFPYEYCGFQSSVISEKTKLQRISTLSIIVFNNIQITVGTDKRNKLAFVKFLITSLPTEQLQAKVHRRSNTYG</sequence>
<dbReference type="EMBL" id="DF142966">
    <property type="protein sequence ID" value="GAA49546.1"/>
    <property type="molecule type" value="Genomic_DNA"/>
</dbReference>
<reference evidence="1" key="1">
    <citation type="journal article" date="2011" name="Genome Biol.">
        <title>The draft genome of the carcinogenic human liver fluke Clonorchis sinensis.</title>
        <authorList>
            <person name="Wang X."/>
            <person name="Chen W."/>
            <person name="Huang Y."/>
            <person name="Sun J."/>
            <person name="Men J."/>
            <person name="Liu H."/>
            <person name="Luo F."/>
            <person name="Guo L."/>
            <person name="Lv X."/>
            <person name="Deng C."/>
            <person name="Zhou C."/>
            <person name="Fan Y."/>
            <person name="Li X."/>
            <person name="Huang L."/>
            <person name="Hu Y."/>
            <person name="Liang C."/>
            <person name="Hu X."/>
            <person name="Xu J."/>
            <person name="Yu X."/>
        </authorList>
    </citation>
    <scope>NUCLEOTIDE SEQUENCE [LARGE SCALE GENOMIC DNA]</scope>
    <source>
        <strain evidence="1">Henan</strain>
    </source>
</reference>
<gene>
    <name evidence="1" type="ORF">CLF_103210</name>
</gene>
<organism evidence="1 2">
    <name type="scientific">Clonorchis sinensis</name>
    <name type="common">Chinese liver fluke</name>
    <dbReference type="NCBI Taxonomy" id="79923"/>
    <lineage>
        <taxon>Eukaryota</taxon>
        <taxon>Metazoa</taxon>
        <taxon>Spiralia</taxon>
        <taxon>Lophotrochozoa</taxon>
        <taxon>Platyhelminthes</taxon>
        <taxon>Trematoda</taxon>
        <taxon>Digenea</taxon>
        <taxon>Opisthorchiida</taxon>
        <taxon>Opisthorchiata</taxon>
        <taxon>Opisthorchiidae</taxon>
        <taxon>Clonorchis</taxon>
    </lineage>
</organism>
<evidence type="ECO:0000313" key="1">
    <source>
        <dbReference type="EMBL" id="GAA49546.1"/>
    </source>
</evidence>